<dbReference type="Proteomes" id="UP001283361">
    <property type="component" value="Unassembled WGS sequence"/>
</dbReference>
<gene>
    <name evidence="1" type="ORF">RRG08_014987</name>
</gene>
<accession>A0AAE0ZXD5</accession>
<proteinExistence type="predicted"/>
<comment type="caution">
    <text evidence="1">The sequence shown here is derived from an EMBL/GenBank/DDBJ whole genome shotgun (WGS) entry which is preliminary data.</text>
</comment>
<reference evidence="1" key="1">
    <citation type="journal article" date="2023" name="G3 (Bethesda)">
        <title>A reference genome for the long-term kleptoplast-retaining sea slug Elysia crispata morphotype clarki.</title>
        <authorList>
            <person name="Eastman K.E."/>
            <person name="Pendleton A.L."/>
            <person name="Shaikh M.A."/>
            <person name="Suttiyut T."/>
            <person name="Ogas R."/>
            <person name="Tomko P."/>
            <person name="Gavelis G."/>
            <person name="Widhalm J.R."/>
            <person name="Wisecaver J.H."/>
        </authorList>
    </citation>
    <scope>NUCLEOTIDE SEQUENCE</scope>
    <source>
        <strain evidence="1">ECLA1</strain>
    </source>
</reference>
<name>A0AAE0ZXD5_9GAST</name>
<protein>
    <submittedName>
        <fullName evidence="1">Uncharacterized protein</fullName>
    </submittedName>
</protein>
<dbReference type="EMBL" id="JAWDGP010003191">
    <property type="protein sequence ID" value="KAK3776666.1"/>
    <property type="molecule type" value="Genomic_DNA"/>
</dbReference>
<keyword evidence="2" id="KW-1185">Reference proteome</keyword>
<evidence type="ECO:0000313" key="2">
    <source>
        <dbReference type="Proteomes" id="UP001283361"/>
    </source>
</evidence>
<sequence>MHNPNKTQLKSNLNLTTRTAVITGIAMCLTACLCRDVSADGHRDLPMVKPTPHRLSHQALHVISDKFKQVYNRKEKELDSVMASPNKDSDSRILARLYKVQTLDRGKETKQNIVFCVPGLWQTTPVPQMLRQAILIRPLKVFYSWLVLAMLNAHVT</sequence>
<dbReference type="AlphaFoldDB" id="A0AAE0ZXD5"/>
<evidence type="ECO:0000313" key="1">
    <source>
        <dbReference type="EMBL" id="KAK3776666.1"/>
    </source>
</evidence>
<organism evidence="1 2">
    <name type="scientific">Elysia crispata</name>
    <name type="common">lettuce slug</name>
    <dbReference type="NCBI Taxonomy" id="231223"/>
    <lineage>
        <taxon>Eukaryota</taxon>
        <taxon>Metazoa</taxon>
        <taxon>Spiralia</taxon>
        <taxon>Lophotrochozoa</taxon>
        <taxon>Mollusca</taxon>
        <taxon>Gastropoda</taxon>
        <taxon>Heterobranchia</taxon>
        <taxon>Euthyneura</taxon>
        <taxon>Panpulmonata</taxon>
        <taxon>Sacoglossa</taxon>
        <taxon>Placobranchoidea</taxon>
        <taxon>Plakobranchidae</taxon>
        <taxon>Elysia</taxon>
    </lineage>
</organism>